<dbReference type="EMBL" id="JBJXBP010000001">
    <property type="protein sequence ID" value="KAL3849715.1"/>
    <property type="molecule type" value="Genomic_DNA"/>
</dbReference>
<comment type="caution">
    <text evidence="2">The sequence shown here is derived from an EMBL/GenBank/DDBJ whole genome shotgun (WGS) entry which is preliminary data.</text>
</comment>
<dbReference type="PANTHER" id="PTHR33193">
    <property type="entry name" value="DOMAIN PROTEIN, PUTATIVE (DUF3511)-RELATED"/>
    <property type="match status" value="1"/>
</dbReference>
<evidence type="ECO:0000313" key="3">
    <source>
        <dbReference type="Proteomes" id="UP001634393"/>
    </source>
</evidence>
<feature type="region of interest" description="Disordered" evidence="1">
    <location>
        <begin position="31"/>
        <end position="74"/>
    </location>
</feature>
<gene>
    <name evidence="2" type="ORF">ACJIZ3_011597</name>
</gene>
<dbReference type="Proteomes" id="UP001634393">
    <property type="component" value="Unassembled WGS sequence"/>
</dbReference>
<reference evidence="2 3" key="1">
    <citation type="submission" date="2024-12" db="EMBL/GenBank/DDBJ databases">
        <title>The unique morphological basis and parallel evolutionary history of personate flowers in Penstemon.</title>
        <authorList>
            <person name="Depatie T.H."/>
            <person name="Wessinger C.A."/>
        </authorList>
    </citation>
    <scope>NUCLEOTIDE SEQUENCE [LARGE SCALE GENOMIC DNA]</scope>
    <source>
        <strain evidence="2">WTNN_2</strain>
        <tissue evidence="2">Leaf</tissue>
    </source>
</reference>
<evidence type="ECO:0000256" key="1">
    <source>
        <dbReference type="SAM" id="MobiDB-lite"/>
    </source>
</evidence>
<accession>A0ABD3UN67</accession>
<evidence type="ECO:0000313" key="2">
    <source>
        <dbReference type="EMBL" id="KAL3849715.1"/>
    </source>
</evidence>
<dbReference type="InterPro" id="IPR021899">
    <property type="entry name" value="DUF3511"/>
</dbReference>
<feature type="compositionally biased region" description="Pro residues" evidence="1">
    <location>
        <begin position="42"/>
        <end position="52"/>
    </location>
</feature>
<evidence type="ECO:0008006" key="4">
    <source>
        <dbReference type="Google" id="ProtNLM"/>
    </source>
</evidence>
<dbReference type="Pfam" id="PF12023">
    <property type="entry name" value="DUF3511"/>
    <property type="match status" value="1"/>
</dbReference>
<proteinExistence type="predicted"/>
<organism evidence="2 3">
    <name type="scientific">Penstemon smallii</name>
    <dbReference type="NCBI Taxonomy" id="265156"/>
    <lineage>
        <taxon>Eukaryota</taxon>
        <taxon>Viridiplantae</taxon>
        <taxon>Streptophyta</taxon>
        <taxon>Embryophyta</taxon>
        <taxon>Tracheophyta</taxon>
        <taxon>Spermatophyta</taxon>
        <taxon>Magnoliopsida</taxon>
        <taxon>eudicotyledons</taxon>
        <taxon>Gunneridae</taxon>
        <taxon>Pentapetalae</taxon>
        <taxon>asterids</taxon>
        <taxon>lamiids</taxon>
        <taxon>Lamiales</taxon>
        <taxon>Plantaginaceae</taxon>
        <taxon>Cheloneae</taxon>
        <taxon>Penstemon</taxon>
    </lineage>
</organism>
<keyword evidence="3" id="KW-1185">Reference proteome</keyword>
<dbReference type="PANTHER" id="PTHR33193:SF13">
    <property type="entry name" value="EXPRESSED PROTEIN"/>
    <property type="match status" value="1"/>
</dbReference>
<sequence length="116" mass="13011">MEESGRPSFGGGGGERRLELIVSGKGYNYKKTGNQIYSPRTPVSPPRPPPMARPNQVASSSSSSSKPCWGFSDPETKRRKRIARYKVYSVEGRMKASIRNGFRWIKNKCSEIIHGY</sequence>
<dbReference type="AlphaFoldDB" id="A0ABD3UN67"/>
<name>A0ABD3UN67_9LAMI</name>
<protein>
    <recommendedName>
        <fullName evidence="4">DUF3511 domain protein</fullName>
    </recommendedName>
</protein>